<dbReference type="EMBL" id="CP030943">
    <property type="protein sequence ID" value="UUP20008.1"/>
    <property type="molecule type" value="Genomic_DNA"/>
</dbReference>
<evidence type="ECO:0000313" key="2">
    <source>
        <dbReference type="Proteomes" id="UP001342418"/>
    </source>
</evidence>
<dbReference type="Proteomes" id="UP001342418">
    <property type="component" value="Plasmid p1536_2"/>
</dbReference>
<organism evidence="1 2">
    <name type="scientific">Nitratireductor thuwali</name>
    <dbReference type="NCBI Taxonomy" id="2267699"/>
    <lineage>
        <taxon>Bacteria</taxon>
        <taxon>Pseudomonadati</taxon>
        <taxon>Pseudomonadota</taxon>
        <taxon>Alphaproteobacteria</taxon>
        <taxon>Hyphomicrobiales</taxon>
        <taxon>Phyllobacteriaceae</taxon>
        <taxon>Nitratireductor</taxon>
    </lineage>
</organism>
<evidence type="ECO:0008006" key="3">
    <source>
        <dbReference type="Google" id="ProtNLM"/>
    </source>
</evidence>
<accession>A0ABY5MTX6</accession>
<name>A0ABY5MTX6_9HYPH</name>
<geneLocation type="plasmid" evidence="1 2">
    <name>p1536_2</name>
</geneLocation>
<protein>
    <recommendedName>
        <fullName evidence="3">Secreted protein</fullName>
    </recommendedName>
</protein>
<evidence type="ECO:0000313" key="1">
    <source>
        <dbReference type="EMBL" id="UUP20008.1"/>
    </source>
</evidence>
<keyword evidence="2" id="KW-1185">Reference proteome</keyword>
<proteinExistence type="predicted"/>
<sequence length="68" mass="7533">MSQSSSSLLLAVMMFGRETTPCGISPVVTRRHSAMSSLRANAKIIVLRVVPRPSLVRAWNHRARPLSF</sequence>
<reference evidence="1 2" key="1">
    <citation type="submission" date="2018-07" db="EMBL/GenBank/DDBJ databases">
        <title>Genome sequence of Nitratireductor thuwali#1536.</title>
        <authorList>
            <person name="Michoud G."/>
            <person name="Merlino G."/>
            <person name="Sefrji F.O."/>
            <person name="Daffonchio D."/>
        </authorList>
    </citation>
    <scope>NUCLEOTIDE SEQUENCE [LARGE SCALE GENOMIC DNA]</scope>
    <source>
        <strain evidence="1 2">Nit1536</strain>
        <plasmid evidence="1 2">p1536_2</plasmid>
    </source>
</reference>
<keyword evidence="1" id="KW-0614">Plasmid</keyword>
<gene>
    <name evidence="1" type="ORF">NTH_04523</name>
</gene>